<dbReference type="Gene3D" id="3.40.50.1820">
    <property type="entry name" value="alpha/beta hydrolase"/>
    <property type="match status" value="1"/>
</dbReference>
<dbReference type="PANTHER" id="PTHR48081">
    <property type="entry name" value="AB HYDROLASE SUPERFAMILY PROTEIN C4A8.06C"/>
    <property type="match status" value="1"/>
</dbReference>
<evidence type="ECO:0000256" key="1">
    <source>
        <dbReference type="ARBA" id="ARBA00022801"/>
    </source>
</evidence>
<name>A0A4Q7MMP3_9BACT</name>
<dbReference type="Proteomes" id="UP000293874">
    <property type="component" value="Unassembled WGS sequence"/>
</dbReference>
<keyword evidence="4" id="KW-1185">Reference proteome</keyword>
<keyword evidence="1" id="KW-0378">Hydrolase</keyword>
<evidence type="ECO:0000313" key="4">
    <source>
        <dbReference type="Proteomes" id="UP000293874"/>
    </source>
</evidence>
<dbReference type="Pfam" id="PF07859">
    <property type="entry name" value="Abhydrolase_3"/>
    <property type="match status" value="1"/>
</dbReference>
<dbReference type="InterPro" id="IPR029058">
    <property type="entry name" value="AB_hydrolase_fold"/>
</dbReference>
<dbReference type="InterPro" id="IPR050300">
    <property type="entry name" value="GDXG_lipolytic_enzyme"/>
</dbReference>
<dbReference type="InterPro" id="IPR013094">
    <property type="entry name" value="AB_hydrolase_3"/>
</dbReference>
<organism evidence="3 4">
    <name type="scientific">Pseudobacter ginsenosidimutans</name>
    <dbReference type="NCBI Taxonomy" id="661488"/>
    <lineage>
        <taxon>Bacteria</taxon>
        <taxon>Pseudomonadati</taxon>
        <taxon>Bacteroidota</taxon>
        <taxon>Chitinophagia</taxon>
        <taxon>Chitinophagales</taxon>
        <taxon>Chitinophagaceae</taxon>
        <taxon>Pseudobacter</taxon>
    </lineage>
</organism>
<dbReference type="AlphaFoldDB" id="A0A4Q7MMP3"/>
<accession>A0A4Q7MMP3</accession>
<dbReference type="GO" id="GO:0016787">
    <property type="term" value="F:hydrolase activity"/>
    <property type="evidence" value="ECO:0007669"/>
    <property type="project" value="UniProtKB-KW"/>
</dbReference>
<evidence type="ECO:0000259" key="2">
    <source>
        <dbReference type="Pfam" id="PF07859"/>
    </source>
</evidence>
<proteinExistence type="predicted"/>
<feature type="domain" description="Alpha/beta hydrolase fold-3" evidence="2">
    <location>
        <begin position="94"/>
        <end position="299"/>
    </location>
</feature>
<dbReference type="OrthoDB" id="9815425at2"/>
<evidence type="ECO:0000313" key="3">
    <source>
        <dbReference type="EMBL" id="RZS69307.1"/>
    </source>
</evidence>
<dbReference type="RefSeq" id="WP_130543652.1">
    <property type="nucleotide sequence ID" value="NZ_CP042431.1"/>
</dbReference>
<reference evidence="3 4" key="1">
    <citation type="submission" date="2019-02" db="EMBL/GenBank/DDBJ databases">
        <title>Genomic Encyclopedia of Type Strains, Phase IV (KMG-IV): sequencing the most valuable type-strain genomes for metagenomic binning, comparative biology and taxonomic classification.</title>
        <authorList>
            <person name="Goeker M."/>
        </authorList>
    </citation>
    <scope>NUCLEOTIDE SEQUENCE [LARGE SCALE GENOMIC DNA]</scope>
    <source>
        <strain evidence="3 4">DSM 18116</strain>
    </source>
</reference>
<dbReference type="EMBL" id="SGXA01000003">
    <property type="protein sequence ID" value="RZS69307.1"/>
    <property type="molecule type" value="Genomic_DNA"/>
</dbReference>
<gene>
    <name evidence="3" type="ORF">EV199_5144</name>
</gene>
<sequence length="327" mass="35867">MSINTFQPADAATDPAIEKNVRNFLKALNSGGGKPMEEMQPGEARKVLEGAQASVEVDYSGVDITERIITQDGLDVKIFIVRPAGIQGKLPAFIFTHGGGWVLGDFPTHKRFVRDLVVYSGVAAVFVEYSRSPEAKYPTALNEIYAALKWTAANGDEIDIDGSRLAVAGNSAGGNMTAAIALMAKNKKGPDLKLQLLFWPVTDANFDTVSYHQFAEDRFLTRNMMKWFWDAYTPVENRKEIYASPLQASLEQLKGLPPTIVQTAENDVLRDEGEAYARKLDEAGVPTTLLRVQGQIHDYGLLNPLAQVPSVQAALRQAATELRNALR</sequence>
<dbReference type="SUPFAM" id="SSF53474">
    <property type="entry name" value="alpha/beta-Hydrolases"/>
    <property type="match status" value="1"/>
</dbReference>
<dbReference type="PANTHER" id="PTHR48081:SF8">
    <property type="entry name" value="ALPHA_BETA HYDROLASE FOLD-3 DOMAIN-CONTAINING PROTEIN-RELATED"/>
    <property type="match status" value="1"/>
</dbReference>
<protein>
    <submittedName>
        <fullName evidence="3">Acetyl esterase/lipase</fullName>
    </submittedName>
</protein>
<comment type="caution">
    <text evidence="3">The sequence shown here is derived from an EMBL/GenBank/DDBJ whole genome shotgun (WGS) entry which is preliminary data.</text>
</comment>